<dbReference type="InterPro" id="IPR016181">
    <property type="entry name" value="Acyl_CoA_acyltransferase"/>
</dbReference>
<dbReference type="eggNOG" id="COG0456">
    <property type="taxonomic scope" value="Bacteria"/>
</dbReference>
<keyword evidence="3" id="KW-1185">Reference proteome</keyword>
<comment type="caution">
    <text evidence="2">The sequence shown here is derived from an EMBL/GenBank/DDBJ whole genome shotgun (WGS) entry which is preliminary data.</text>
</comment>
<dbReference type="InterPro" id="IPR000182">
    <property type="entry name" value="GNAT_dom"/>
</dbReference>
<protein>
    <submittedName>
        <fullName evidence="2">N-acetyltransferase GCN5</fullName>
    </submittedName>
</protein>
<evidence type="ECO:0000313" key="3">
    <source>
        <dbReference type="Proteomes" id="UP000012046"/>
    </source>
</evidence>
<dbReference type="RefSeq" id="WP_008950016.1">
    <property type="nucleotide sequence ID" value="NZ_AHTH01000010.1"/>
</dbReference>
<reference evidence="2 3" key="1">
    <citation type="journal article" date="2012" name="J. Bacteriol.">
        <title>Genome Sequence of Extracellular-Protease-Producing Alishewanella jeotgali Isolated from Traditional Korean Fermented Seafood.</title>
        <authorList>
            <person name="Jung J."/>
            <person name="Chun J."/>
            <person name="Park W."/>
        </authorList>
    </citation>
    <scope>NUCLEOTIDE SEQUENCE [LARGE SCALE GENOMIC DNA]</scope>
    <source>
        <strain evidence="2 3">KCTC 22429</strain>
    </source>
</reference>
<gene>
    <name evidence="2" type="ORF">AJE_05411</name>
</gene>
<dbReference type="GO" id="GO:0008080">
    <property type="term" value="F:N-acetyltransferase activity"/>
    <property type="evidence" value="ECO:0007669"/>
    <property type="project" value="InterPro"/>
</dbReference>
<dbReference type="InterPro" id="IPR039840">
    <property type="entry name" value="NAA80"/>
</dbReference>
<dbReference type="Proteomes" id="UP000012046">
    <property type="component" value="Unassembled WGS sequence"/>
</dbReference>
<dbReference type="CDD" id="cd04301">
    <property type="entry name" value="NAT_SF"/>
    <property type="match status" value="1"/>
</dbReference>
<dbReference type="PATRIC" id="fig|1129374.4.peg.1086"/>
<dbReference type="PANTHER" id="PTHR13538">
    <property type="entry name" value="N-ACETYLTRANSFERASE 6"/>
    <property type="match status" value="1"/>
</dbReference>
<evidence type="ECO:0000259" key="1">
    <source>
        <dbReference type="PROSITE" id="PS51186"/>
    </source>
</evidence>
<accession>H3ZCK9</accession>
<dbReference type="GO" id="GO:1905502">
    <property type="term" value="F:acetyl-CoA binding"/>
    <property type="evidence" value="ECO:0007669"/>
    <property type="project" value="TreeGrafter"/>
</dbReference>
<proteinExistence type="predicted"/>
<sequence length="171" mass="19441">MSSPDLILLKYLPELIPELAHWHYLEWGALFPEKTEADFAADLADSLNEQQLPISWVVVYEHQVVGTASLLLHDMQTNRELSPWLANIYLAPSVRGKGLGKWLVQQVMTEARQQGLTQLYLFTEDQTAFYQRLGWQVLKQELYQGKAVTIMSWCCNGMANCLPSPIHAAPL</sequence>
<feature type="domain" description="N-acetyltransferase" evidence="1">
    <location>
        <begin position="6"/>
        <end position="156"/>
    </location>
</feature>
<organism evidence="2 3">
    <name type="scientific">Alishewanella jeotgali KCTC 22429</name>
    <dbReference type="NCBI Taxonomy" id="1129374"/>
    <lineage>
        <taxon>Bacteria</taxon>
        <taxon>Pseudomonadati</taxon>
        <taxon>Pseudomonadota</taxon>
        <taxon>Gammaproteobacteria</taxon>
        <taxon>Alteromonadales</taxon>
        <taxon>Alteromonadaceae</taxon>
        <taxon>Alishewanella</taxon>
    </lineage>
</organism>
<dbReference type="GO" id="GO:0005737">
    <property type="term" value="C:cytoplasm"/>
    <property type="evidence" value="ECO:0007669"/>
    <property type="project" value="TreeGrafter"/>
</dbReference>
<dbReference type="PANTHER" id="PTHR13538:SF4">
    <property type="entry name" value="N-ALPHA-ACETYLTRANSFERASE 80"/>
    <property type="match status" value="1"/>
</dbReference>
<evidence type="ECO:0000313" key="2">
    <source>
        <dbReference type="EMBL" id="EHR41801.1"/>
    </source>
</evidence>
<dbReference type="Gene3D" id="3.40.630.30">
    <property type="match status" value="1"/>
</dbReference>
<dbReference type="Pfam" id="PF00583">
    <property type="entry name" value="Acetyltransf_1"/>
    <property type="match status" value="1"/>
</dbReference>
<dbReference type="AlphaFoldDB" id="H3ZCK9"/>
<dbReference type="PROSITE" id="PS51186">
    <property type="entry name" value="GNAT"/>
    <property type="match status" value="1"/>
</dbReference>
<dbReference type="EMBL" id="AHTH01000010">
    <property type="protein sequence ID" value="EHR41801.1"/>
    <property type="molecule type" value="Genomic_DNA"/>
</dbReference>
<name>H3ZCK9_9ALTE</name>
<keyword evidence="2" id="KW-0808">Transferase</keyword>
<dbReference type="STRING" id="1129374.AJE_05411"/>
<dbReference type="SUPFAM" id="SSF55729">
    <property type="entry name" value="Acyl-CoA N-acyltransferases (Nat)"/>
    <property type="match status" value="1"/>
</dbReference>